<dbReference type="InterPro" id="IPR039422">
    <property type="entry name" value="MarR/SlyA-like"/>
</dbReference>
<evidence type="ECO:0000313" key="4">
    <source>
        <dbReference type="Proteomes" id="UP000469670"/>
    </source>
</evidence>
<organism evidence="3 4">
    <name type="scientific">Streptomyces parvus</name>
    <dbReference type="NCBI Taxonomy" id="66428"/>
    <lineage>
        <taxon>Bacteria</taxon>
        <taxon>Bacillati</taxon>
        <taxon>Actinomycetota</taxon>
        <taxon>Actinomycetes</taxon>
        <taxon>Kitasatosporales</taxon>
        <taxon>Streptomycetaceae</taxon>
        <taxon>Streptomyces</taxon>
    </lineage>
</organism>
<dbReference type="Gene3D" id="1.10.10.10">
    <property type="entry name" value="Winged helix-like DNA-binding domain superfamily/Winged helix DNA-binding domain"/>
    <property type="match status" value="1"/>
</dbReference>
<feature type="region of interest" description="Disordered" evidence="1">
    <location>
        <begin position="1"/>
        <end position="22"/>
    </location>
</feature>
<sequence>MSGTERPMGETGGTSEEHAVDAPPRWLDEQEKAAWTGLISLVLLLPGKLESPLRQEHGITLFEYLVLSHLSEAPGRKLRMGELAFLASGSLSRLSNVVKRCEQRGWVVRTPDPADGRYTLAELTDAGFDIVDRAAPTHLRTVRGLVLDSLNTADQKALVRIAEKMRIVPDDFG</sequence>
<dbReference type="InterPro" id="IPR036388">
    <property type="entry name" value="WH-like_DNA-bd_sf"/>
</dbReference>
<dbReference type="PROSITE" id="PS50995">
    <property type="entry name" value="HTH_MARR_2"/>
    <property type="match status" value="1"/>
</dbReference>
<dbReference type="RefSeq" id="WP_164202885.1">
    <property type="nucleotide sequence ID" value="NZ_JAAGMP010000698.1"/>
</dbReference>
<dbReference type="GO" id="GO:0006950">
    <property type="term" value="P:response to stress"/>
    <property type="evidence" value="ECO:0007669"/>
    <property type="project" value="TreeGrafter"/>
</dbReference>
<dbReference type="PANTHER" id="PTHR33164">
    <property type="entry name" value="TRANSCRIPTIONAL REGULATOR, MARR FAMILY"/>
    <property type="match status" value="1"/>
</dbReference>
<dbReference type="PANTHER" id="PTHR33164:SF99">
    <property type="entry name" value="MARR FAMILY REGULATORY PROTEIN"/>
    <property type="match status" value="1"/>
</dbReference>
<dbReference type="SMART" id="SM00347">
    <property type="entry name" value="HTH_MARR"/>
    <property type="match status" value="1"/>
</dbReference>
<protein>
    <submittedName>
        <fullName evidence="3">MarR family transcriptional regulator</fullName>
    </submittedName>
</protein>
<reference evidence="3 4" key="1">
    <citation type="submission" date="2020-01" db="EMBL/GenBank/DDBJ databases">
        <title>Insect and environment-associated Actinomycetes.</title>
        <authorList>
            <person name="Currrie C."/>
            <person name="Chevrette M."/>
            <person name="Carlson C."/>
            <person name="Stubbendieck R."/>
            <person name="Wendt-Pienkowski E."/>
        </authorList>
    </citation>
    <scope>NUCLEOTIDE SEQUENCE [LARGE SCALE GENOMIC DNA]</scope>
    <source>
        <strain evidence="3 4">SID7590</strain>
    </source>
</reference>
<accession>A0A7K3RWM6</accession>
<name>A0A7K3RWM6_9ACTN</name>
<dbReference type="InterPro" id="IPR036390">
    <property type="entry name" value="WH_DNA-bd_sf"/>
</dbReference>
<dbReference type="SUPFAM" id="SSF46785">
    <property type="entry name" value="Winged helix' DNA-binding domain"/>
    <property type="match status" value="1"/>
</dbReference>
<dbReference type="InterPro" id="IPR000835">
    <property type="entry name" value="HTH_MarR-typ"/>
</dbReference>
<dbReference type="GO" id="GO:0003700">
    <property type="term" value="F:DNA-binding transcription factor activity"/>
    <property type="evidence" value="ECO:0007669"/>
    <property type="project" value="InterPro"/>
</dbReference>
<proteinExistence type="predicted"/>
<dbReference type="EMBL" id="JAAGMP010000698">
    <property type="protein sequence ID" value="NEC19645.1"/>
    <property type="molecule type" value="Genomic_DNA"/>
</dbReference>
<comment type="caution">
    <text evidence="3">The sequence shown here is derived from an EMBL/GenBank/DDBJ whole genome shotgun (WGS) entry which is preliminary data.</text>
</comment>
<feature type="domain" description="HTH marR-type" evidence="2">
    <location>
        <begin position="35"/>
        <end position="167"/>
    </location>
</feature>
<evidence type="ECO:0000313" key="3">
    <source>
        <dbReference type="EMBL" id="NEC19645.1"/>
    </source>
</evidence>
<dbReference type="AlphaFoldDB" id="A0A7K3RWM6"/>
<dbReference type="Proteomes" id="UP000469670">
    <property type="component" value="Unassembled WGS sequence"/>
</dbReference>
<dbReference type="Pfam" id="PF12802">
    <property type="entry name" value="MarR_2"/>
    <property type="match status" value="1"/>
</dbReference>
<evidence type="ECO:0000256" key="1">
    <source>
        <dbReference type="SAM" id="MobiDB-lite"/>
    </source>
</evidence>
<evidence type="ECO:0000259" key="2">
    <source>
        <dbReference type="PROSITE" id="PS50995"/>
    </source>
</evidence>
<gene>
    <name evidence="3" type="ORF">G3I50_15475</name>
</gene>